<feature type="binding site" evidence="16">
    <location>
        <begin position="291"/>
        <end position="294"/>
    </location>
    <ligand>
        <name>ATP</name>
        <dbReference type="ChEBI" id="CHEBI:30616"/>
    </ligand>
</feature>
<feature type="binding site" evidence="15">
    <location>
        <position position="298"/>
    </location>
    <ligand>
        <name>L-serine</name>
        <dbReference type="ChEBI" id="CHEBI:33384"/>
    </ligand>
</feature>
<evidence type="ECO:0000256" key="14">
    <source>
        <dbReference type="NCBIfam" id="TIGR00414"/>
    </source>
</evidence>
<keyword evidence="6 18" id="KW-0436">Ligase</keyword>
<accession>A0A1G2KRG8</accession>
<dbReference type="InterPro" id="IPR015866">
    <property type="entry name" value="Ser-tRNA-synth_1_N"/>
</dbReference>
<evidence type="ECO:0000256" key="6">
    <source>
        <dbReference type="ARBA" id="ARBA00022598"/>
    </source>
</evidence>
<dbReference type="NCBIfam" id="TIGR00414">
    <property type="entry name" value="serS"/>
    <property type="match status" value="1"/>
</dbReference>
<dbReference type="PANTHER" id="PTHR43697">
    <property type="entry name" value="SERYL-TRNA SYNTHETASE"/>
    <property type="match status" value="1"/>
</dbReference>
<dbReference type="GO" id="GO:0006434">
    <property type="term" value="P:seryl-tRNA aminoacylation"/>
    <property type="evidence" value="ECO:0007669"/>
    <property type="project" value="UniProtKB-UniRule"/>
</dbReference>
<evidence type="ECO:0000256" key="4">
    <source>
        <dbReference type="ARBA" id="ARBA00012840"/>
    </source>
</evidence>
<dbReference type="InterPro" id="IPR006195">
    <property type="entry name" value="aa-tRNA-synth_II"/>
</dbReference>
<dbReference type="PANTHER" id="PTHR43697:SF1">
    <property type="entry name" value="SERINE--TRNA LIGASE"/>
    <property type="match status" value="1"/>
</dbReference>
<dbReference type="AlphaFoldDB" id="A0A1G2KRG8"/>
<dbReference type="Pfam" id="PF00587">
    <property type="entry name" value="tRNA-synt_2b"/>
    <property type="match status" value="1"/>
</dbReference>
<comment type="caution">
    <text evidence="18">The sequence shown here is derived from an EMBL/GenBank/DDBJ whole genome shotgun (WGS) entry which is preliminary data.</text>
</comment>
<evidence type="ECO:0000256" key="13">
    <source>
        <dbReference type="ARBA" id="ARBA00048823"/>
    </source>
</evidence>
<keyword evidence="5" id="KW-0963">Cytoplasm</keyword>
<feature type="binding site" evidence="16">
    <location>
        <begin position="275"/>
        <end position="277"/>
    </location>
    <ligand>
        <name>ATP</name>
        <dbReference type="ChEBI" id="CHEBI:30616"/>
    </ligand>
</feature>
<evidence type="ECO:0000256" key="2">
    <source>
        <dbReference type="ARBA" id="ARBA00005045"/>
    </source>
</evidence>
<feature type="site" description="Important for serine binding" evidence="15">
    <location>
        <position position="397"/>
    </location>
</feature>
<reference evidence="18 19" key="1">
    <citation type="journal article" date="2016" name="Nat. Commun.">
        <title>Thousands of microbial genomes shed light on interconnected biogeochemical processes in an aquifer system.</title>
        <authorList>
            <person name="Anantharaman K."/>
            <person name="Brown C.T."/>
            <person name="Hug L.A."/>
            <person name="Sharon I."/>
            <person name="Castelle C.J."/>
            <person name="Probst A.J."/>
            <person name="Thomas B.C."/>
            <person name="Singh A."/>
            <person name="Wilkins M.J."/>
            <person name="Karaoz U."/>
            <person name="Brodie E.L."/>
            <person name="Williams K.H."/>
            <person name="Hubbard S.S."/>
            <person name="Banfield J.F."/>
        </authorList>
    </citation>
    <scope>NUCLEOTIDE SEQUENCE [LARGE SCALE GENOMIC DNA]</scope>
</reference>
<evidence type="ECO:0000256" key="11">
    <source>
        <dbReference type="ARBA" id="ARBA00039158"/>
    </source>
</evidence>
<comment type="subcellular location">
    <subcellularLocation>
        <location evidence="1">Cytoplasm</location>
    </subcellularLocation>
</comment>
<dbReference type="InterPro" id="IPR042103">
    <property type="entry name" value="SerRS_1_N_sf"/>
</dbReference>
<evidence type="ECO:0000313" key="18">
    <source>
        <dbReference type="EMBL" id="OHA01009.1"/>
    </source>
</evidence>
<comment type="catalytic activity">
    <reaction evidence="13">
        <text>tRNA(Ser) + L-serine + ATP = L-seryl-tRNA(Ser) + AMP + diphosphate + H(+)</text>
        <dbReference type="Rhea" id="RHEA:12292"/>
        <dbReference type="Rhea" id="RHEA-COMP:9669"/>
        <dbReference type="Rhea" id="RHEA-COMP:9703"/>
        <dbReference type="ChEBI" id="CHEBI:15378"/>
        <dbReference type="ChEBI" id="CHEBI:30616"/>
        <dbReference type="ChEBI" id="CHEBI:33019"/>
        <dbReference type="ChEBI" id="CHEBI:33384"/>
        <dbReference type="ChEBI" id="CHEBI:78442"/>
        <dbReference type="ChEBI" id="CHEBI:78533"/>
        <dbReference type="ChEBI" id="CHEBI:456215"/>
        <dbReference type="EC" id="6.1.1.11"/>
    </reaction>
</comment>
<name>A0A1G2KRG8_9BACT</name>
<comment type="pathway">
    <text evidence="2">Aminoacyl-tRNA biosynthesis; selenocysteinyl-tRNA(Sec) biosynthesis; L-seryl-tRNA(Sec) from L-serine and tRNA(Sec): step 1/1.</text>
</comment>
<comment type="similarity">
    <text evidence="3">Belongs to the class-II aminoacyl-tRNA synthetase family. Type-1 seryl-tRNA synthetase subfamily.</text>
</comment>
<dbReference type="EMBL" id="MHQJ01000030">
    <property type="protein sequence ID" value="OHA01009.1"/>
    <property type="molecule type" value="Genomic_DNA"/>
</dbReference>
<dbReference type="Pfam" id="PF02403">
    <property type="entry name" value="Seryl_tRNA_N"/>
    <property type="match status" value="1"/>
</dbReference>
<dbReference type="InterPro" id="IPR002314">
    <property type="entry name" value="aa-tRNA-synt_IIb"/>
</dbReference>
<evidence type="ECO:0000259" key="17">
    <source>
        <dbReference type="PROSITE" id="PS50862"/>
    </source>
</evidence>
<dbReference type="Gene3D" id="1.10.287.40">
    <property type="entry name" value="Serine-tRNA synthetase, tRNA binding domain"/>
    <property type="match status" value="1"/>
</dbReference>
<proteinExistence type="inferred from homology"/>
<dbReference type="InterPro" id="IPR010978">
    <property type="entry name" value="tRNA-bd_arm"/>
</dbReference>
<dbReference type="GO" id="GO:0004828">
    <property type="term" value="F:serine-tRNA ligase activity"/>
    <property type="evidence" value="ECO:0007669"/>
    <property type="project" value="UniProtKB-UniRule"/>
</dbReference>
<dbReference type="PRINTS" id="PR00981">
    <property type="entry name" value="TRNASYNTHSER"/>
</dbReference>
<dbReference type="InterPro" id="IPR002317">
    <property type="entry name" value="Ser-tRNA-ligase_type_1"/>
</dbReference>
<evidence type="ECO:0000256" key="8">
    <source>
        <dbReference type="ARBA" id="ARBA00022840"/>
    </source>
</evidence>
<sequence>MIDIELIRKDPKSVETAIKKRGASVDIDYVREVDEKWRKLQRELDDMRAEHNAASDLIAKLVDDARKSAIEESKESKDRIGHKEFELKAVEDEFMGLMYKIPNIPFNEVPEGKDESDNQVLREVGKKPEIASPKDYIQLGESLELIDTERAAKVSGARFGYLKNEAPLLEFAIVQMVLARLTDAEWLREVIKEAGLDVAVKPFIPLVPPVMIRPEAFRAMGKLDPGQEEERYYLPKDDLYLIGSAEHTTGAMHMGEILEEEKLPLRYIAFSTSFRREAGSYGKDTRGIIRVHQFDKLEMFSFAHPDQSRAEHDLFLAIQEAMLQELKIPYRVMLISTGDMVPTDAKQYDIECWLVGSGSYRETHSTSNSTDYQARRLNVKFREKDGGTRLVHTINGTAFAIGRIIIAIIENYQDKDGGVKVPEALRPYMPKALERISRPRHE</sequence>
<dbReference type="EC" id="6.1.1.11" evidence="4 14"/>
<feature type="binding site" evidence="15">
    <location>
        <position position="395"/>
    </location>
    <ligand>
        <name>L-serine</name>
        <dbReference type="ChEBI" id="CHEBI:33384"/>
    </ligand>
</feature>
<keyword evidence="7" id="KW-0547">Nucleotide-binding</keyword>
<dbReference type="Gene3D" id="3.30.930.10">
    <property type="entry name" value="Bira Bifunctional Protein, Domain 2"/>
    <property type="match status" value="1"/>
</dbReference>
<keyword evidence="9" id="KW-0648">Protein biosynthesis</keyword>
<feature type="binding site" evidence="15">
    <location>
        <position position="275"/>
    </location>
    <ligand>
        <name>L-serine</name>
        <dbReference type="ChEBI" id="CHEBI:33384"/>
    </ligand>
</feature>
<evidence type="ECO:0000256" key="9">
    <source>
        <dbReference type="ARBA" id="ARBA00022917"/>
    </source>
</evidence>
<feature type="binding site" evidence="16">
    <location>
        <begin position="362"/>
        <end position="365"/>
    </location>
    <ligand>
        <name>ATP</name>
        <dbReference type="ChEBI" id="CHEBI:30616"/>
    </ligand>
</feature>
<keyword evidence="8 16" id="KW-0067">ATP-binding</keyword>
<evidence type="ECO:0000256" key="7">
    <source>
        <dbReference type="ARBA" id="ARBA00022741"/>
    </source>
</evidence>
<gene>
    <name evidence="18" type="ORF">A3C11_00855</name>
</gene>
<evidence type="ECO:0000256" key="5">
    <source>
        <dbReference type="ARBA" id="ARBA00022490"/>
    </source>
</evidence>
<evidence type="ECO:0000256" key="12">
    <source>
        <dbReference type="ARBA" id="ARBA00047929"/>
    </source>
</evidence>
<organism evidence="18 19">
    <name type="scientific">Candidatus Sungbacteria bacterium RIFCSPHIGHO2_02_FULL_49_12</name>
    <dbReference type="NCBI Taxonomy" id="1802271"/>
    <lineage>
        <taxon>Bacteria</taxon>
        <taxon>Candidatus Sungiibacteriota</taxon>
    </lineage>
</organism>
<evidence type="ECO:0000256" key="10">
    <source>
        <dbReference type="ARBA" id="ARBA00023146"/>
    </source>
</evidence>
<dbReference type="InterPro" id="IPR045864">
    <property type="entry name" value="aa-tRNA-synth_II/BPL/LPL"/>
</dbReference>
<protein>
    <recommendedName>
        <fullName evidence="11 14">Serine--tRNA ligase</fullName>
        <ecNumber evidence="4 14">6.1.1.11</ecNumber>
    </recommendedName>
</protein>
<dbReference type="STRING" id="1802271.A3C11_00855"/>
<evidence type="ECO:0000256" key="15">
    <source>
        <dbReference type="PIRSR" id="PIRSR001529-1"/>
    </source>
</evidence>
<dbReference type="SUPFAM" id="SSF55681">
    <property type="entry name" value="Class II aaRS and biotin synthetases"/>
    <property type="match status" value="1"/>
</dbReference>
<dbReference type="GO" id="GO:0005737">
    <property type="term" value="C:cytoplasm"/>
    <property type="evidence" value="ECO:0007669"/>
    <property type="project" value="UniProtKB-SubCell"/>
</dbReference>
<dbReference type="SUPFAM" id="SSF46589">
    <property type="entry name" value="tRNA-binding arm"/>
    <property type="match status" value="1"/>
</dbReference>
<dbReference type="PROSITE" id="PS50862">
    <property type="entry name" value="AA_TRNA_LIGASE_II"/>
    <property type="match status" value="1"/>
</dbReference>
<comment type="catalytic activity">
    <reaction evidence="12">
        <text>tRNA(Sec) + L-serine + ATP = L-seryl-tRNA(Sec) + AMP + diphosphate + H(+)</text>
        <dbReference type="Rhea" id="RHEA:42580"/>
        <dbReference type="Rhea" id="RHEA-COMP:9742"/>
        <dbReference type="Rhea" id="RHEA-COMP:10128"/>
        <dbReference type="ChEBI" id="CHEBI:15378"/>
        <dbReference type="ChEBI" id="CHEBI:30616"/>
        <dbReference type="ChEBI" id="CHEBI:33019"/>
        <dbReference type="ChEBI" id="CHEBI:33384"/>
        <dbReference type="ChEBI" id="CHEBI:78442"/>
        <dbReference type="ChEBI" id="CHEBI:78533"/>
        <dbReference type="ChEBI" id="CHEBI:456215"/>
        <dbReference type="EC" id="6.1.1.11"/>
    </reaction>
</comment>
<dbReference type="PIRSF" id="PIRSF001529">
    <property type="entry name" value="Ser-tRNA-synth_IIa"/>
    <property type="match status" value="1"/>
</dbReference>
<dbReference type="GO" id="GO:0005524">
    <property type="term" value="F:ATP binding"/>
    <property type="evidence" value="ECO:0007669"/>
    <property type="project" value="UniProtKB-KW"/>
</dbReference>
<feature type="domain" description="Aminoacyl-transfer RNA synthetases class-II family profile" evidence="17">
    <location>
        <begin position="187"/>
        <end position="422"/>
    </location>
</feature>
<dbReference type="Proteomes" id="UP000177362">
    <property type="component" value="Unassembled WGS sequence"/>
</dbReference>
<keyword evidence="10" id="KW-0030">Aminoacyl-tRNA synthetase</keyword>
<evidence type="ECO:0000313" key="19">
    <source>
        <dbReference type="Proteomes" id="UP000177362"/>
    </source>
</evidence>
<evidence type="ECO:0000256" key="3">
    <source>
        <dbReference type="ARBA" id="ARBA00010728"/>
    </source>
</evidence>
<evidence type="ECO:0000256" key="1">
    <source>
        <dbReference type="ARBA" id="ARBA00004496"/>
    </source>
</evidence>
<evidence type="ECO:0000256" key="16">
    <source>
        <dbReference type="PIRSR" id="PIRSR001529-2"/>
    </source>
</evidence>